<dbReference type="Gene3D" id="3.30.565.10">
    <property type="entry name" value="Histidine kinase-like ATPase, C-terminal domain"/>
    <property type="match status" value="1"/>
</dbReference>
<feature type="transmembrane region" description="Helical" evidence="4">
    <location>
        <begin position="51"/>
        <end position="71"/>
    </location>
</feature>
<evidence type="ECO:0000313" key="8">
    <source>
        <dbReference type="Proteomes" id="UP000019225"/>
    </source>
</evidence>
<evidence type="ECO:0000313" key="7">
    <source>
        <dbReference type="EMBL" id="AHI02155.1"/>
    </source>
</evidence>
<keyword evidence="1" id="KW-0808">Transferase</keyword>
<dbReference type="GO" id="GO:0000160">
    <property type="term" value="P:phosphorelay signal transduction system"/>
    <property type="evidence" value="ECO:0007669"/>
    <property type="project" value="UniProtKB-KW"/>
</dbReference>
<dbReference type="AlphaFoldDB" id="W5WVK7"/>
<accession>W5WVK7</accession>
<keyword evidence="2" id="KW-0418">Kinase</keyword>
<keyword evidence="4" id="KW-0472">Membrane</keyword>
<gene>
    <name evidence="7" type="ORF">KALB_8798</name>
</gene>
<keyword evidence="4" id="KW-1133">Transmembrane helix</keyword>
<name>W5WVK7_9PSEU</name>
<proteinExistence type="predicted"/>
<dbReference type="STRING" id="1449976.KALB_8798"/>
<evidence type="ECO:0000259" key="5">
    <source>
        <dbReference type="Pfam" id="PF02518"/>
    </source>
</evidence>
<keyword evidence="3" id="KW-0902">Two-component regulatory system</keyword>
<dbReference type="InterPro" id="IPR003594">
    <property type="entry name" value="HATPase_dom"/>
</dbReference>
<dbReference type="GO" id="GO:0016301">
    <property type="term" value="F:kinase activity"/>
    <property type="evidence" value="ECO:0007669"/>
    <property type="project" value="UniProtKB-KW"/>
</dbReference>
<feature type="domain" description="Histidine kinase/HSP90-like ATPase" evidence="5">
    <location>
        <begin position="286"/>
        <end position="380"/>
    </location>
</feature>
<feature type="transmembrane region" description="Helical" evidence="4">
    <location>
        <begin position="20"/>
        <end position="39"/>
    </location>
</feature>
<dbReference type="PATRIC" id="fig|1449976.3.peg.8836"/>
<feature type="transmembrane region" description="Helical" evidence="4">
    <location>
        <begin position="77"/>
        <end position="99"/>
    </location>
</feature>
<organism evidence="7 8">
    <name type="scientific">Kutzneria albida DSM 43870</name>
    <dbReference type="NCBI Taxonomy" id="1449976"/>
    <lineage>
        <taxon>Bacteria</taxon>
        <taxon>Bacillati</taxon>
        <taxon>Actinomycetota</taxon>
        <taxon>Actinomycetes</taxon>
        <taxon>Pseudonocardiales</taxon>
        <taxon>Pseudonocardiaceae</taxon>
        <taxon>Kutzneria</taxon>
    </lineage>
</organism>
<feature type="domain" description="DUF5931" evidence="6">
    <location>
        <begin position="18"/>
        <end position="179"/>
    </location>
</feature>
<reference evidence="7 8" key="1">
    <citation type="journal article" date="2014" name="BMC Genomics">
        <title>Complete genome sequence of producer of the glycopeptide antibiotic Aculeximycin Kutzneria albida DSM 43870T, a representative of minor genus of Pseudonocardiaceae.</title>
        <authorList>
            <person name="Rebets Y."/>
            <person name="Tokovenko B."/>
            <person name="Lushchyk I."/>
            <person name="Ruckert C."/>
            <person name="Zaburannyi N."/>
            <person name="Bechthold A."/>
            <person name="Kalinowski J."/>
            <person name="Luzhetskyy A."/>
        </authorList>
    </citation>
    <scope>NUCLEOTIDE SEQUENCE [LARGE SCALE GENOMIC DNA]</scope>
    <source>
        <strain evidence="7">DSM 43870</strain>
    </source>
</reference>
<evidence type="ECO:0000256" key="3">
    <source>
        <dbReference type="ARBA" id="ARBA00023012"/>
    </source>
</evidence>
<evidence type="ECO:0000256" key="2">
    <source>
        <dbReference type="ARBA" id="ARBA00022777"/>
    </source>
</evidence>
<protein>
    <submittedName>
        <fullName evidence="7">Uncharacterized protein</fullName>
    </submittedName>
</protein>
<dbReference type="InterPro" id="IPR050482">
    <property type="entry name" value="Sensor_HK_TwoCompSys"/>
</dbReference>
<dbReference type="SUPFAM" id="SSF55874">
    <property type="entry name" value="ATPase domain of HSP90 chaperone/DNA topoisomerase II/histidine kinase"/>
    <property type="match status" value="1"/>
</dbReference>
<dbReference type="Pfam" id="PF19354">
    <property type="entry name" value="DUF5931"/>
    <property type="match status" value="1"/>
</dbReference>
<dbReference type="eggNOG" id="COG4585">
    <property type="taxonomic scope" value="Bacteria"/>
</dbReference>
<keyword evidence="8" id="KW-1185">Reference proteome</keyword>
<dbReference type="InterPro" id="IPR036890">
    <property type="entry name" value="HATPase_C_sf"/>
</dbReference>
<dbReference type="KEGG" id="kal:KALB_8798"/>
<dbReference type="PANTHER" id="PTHR24421:SF61">
    <property type="entry name" value="OXYGEN SENSOR HISTIDINE KINASE NREB"/>
    <property type="match status" value="1"/>
</dbReference>
<evidence type="ECO:0000259" key="6">
    <source>
        <dbReference type="Pfam" id="PF19354"/>
    </source>
</evidence>
<dbReference type="Proteomes" id="UP000019225">
    <property type="component" value="Chromosome"/>
</dbReference>
<evidence type="ECO:0000256" key="4">
    <source>
        <dbReference type="SAM" id="Phobius"/>
    </source>
</evidence>
<dbReference type="NCBIfam" id="NF047322">
    <property type="entry name" value="HK_morpho_MacS"/>
    <property type="match status" value="1"/>
</dbReference>
<dbReference type="InterPro" id="IPR045975">
    <property type="entry name" value="DUF5931"/>
</dbReference>
<keyword evidence="4" id="KW-0812">Transmembrane</keyword>
<dbReference type="HOGENOM" id="CLU_042141_0_0_11"/>
<dbReference type="CDD" id="cd16917">
    <property type="entry name" value="HATPase_UhpB-NarQ-NarX-like"/>
    <property type="match status" value="1"/>
</dbReference>
<dbReference type="OrthoDB" id="5181554at2"/>
<dbReference type="EMBL" id="CP007155">
    <property type="protein sequence ID" value="AHI02155.1"/>
    <property type="molecule type" value="Genomic_DNA"/>
</dbReference>
<dbReference type="RefSeq" id="WP_025361930.1">
    <property type="nucleotide sequence ID" value="NZ_CP007155.1"/>
</dbReference>
<dbReference type="PANTHER" id="PTHR24421">
    <property type="entry name" value="NITRATE/NITRITE SENSOR PROTEIN NARX-RELATED"/>
    <property type="match status" value="1"/>
</dbReference>
<dbReference type="Pfam" id="PF02518">
    <property type="entry name" value="HATPase_c"/>
    <property type="match status" value="1"/>
</dbReference>
<evidence type="ECO:0000256" key="1">
    <source>
        <dbReference type="ARBA" id="ARBA00022679"/>
    </source>
</evidence>
<sequence>MREHPSVPGTVRQEDPATPFWRGTVLLRIVTLVFAVNTIWFHQNDYKMPGLAWLVAGVMTVWTGVLTYFYGREDGRRGWLVVTDLVLSCALMFSSIPIVGADQLRLQAPLITTLWSSGPVVAGAVHGGRTWGIVFGCLVAASNLFPRGYFDVYLAEDTVLLIGAGLVVGIAADGARRSAERVRQALRAEAAAAERERLARSIHDGVLQVLARVRRRGLEVGGEAAELAVLAGEQEIALRALIATGPVATTPDGETDLRPRLQLLTTGRTQISVPPTQVLVPVSTATELDAAVREALSNVDKHAGEGARAWVLLEDLGGELVLSIRDDGGGIPEGRLAAAEAEGHLGVSQSIRGRVVDLGGTVDLTTGPGEGTEWELRVPVGRTK</sequence>